<proteinExistence type="predicted"/>
<dbReference type="RefSeq" id="WP_126023833.1">
    <property type="nucleotide sequence ID" value="NZ_RXFT01000010.1"/>
</dbReference>
<dbReference type="InterPro" id="IPR036700">
    <property type="entry name" value="BOBF_sf"/>
</dbReference>
<dbReference type="AlphaFoldDB" id="A0A3S0ZGY4"/>
<sequence length="133" mass="14336">MKKSSLVLAFALALPFAASAQYTGPSTTPQNAAAGTPYAGPSTVPTMTIKQLIDTGKDDQYATLRGFIVSHDGGEHYTFADETGRIKVEIDAKHFPPGVKIDDKVRVELTGEFDKDLIGSKVELDVKRLAVLR</sequence>
<dbReference type="Proteomes" id="UP000281118">
    <property type="component" value="Unassembled WGS sequence"/>
</dbReference>
<name>A0A3S0ZGY4_9BURK</name>
<feature type="chain" id="PRO_5018553914" evidence="2">
    <location>
        <begin position="21"/>
        <end position="133"/>
    </location>
</feature>
<organism evidence="3 4">
    <name type="scientific">Variovorax guangxiensis</name>
    <dbReference type="NCBI Taxonomy" id="1775474"/>
    <lineage>
        <taxon>Bacteria</taxon>
        <taxon>Pseudomonadati</taxon>
        <taxon>Pseudomonadota</taxon>
        <taxon>Betaproteobacteria</taxon>
        <taxon>Burkholderiales</taxon>
        <taxon>Comamonadaceae</taxon>
        <taxon>Variovorax</taxon>
    </lineage>
</organism>
<dbReference type="SUPFAM" id="SSF101756">
    <property type="entry name" value="Hypothetical protein YgiW"/>
    <property type="match status" value="1"/>
</dbReference>
<feature type="signal peptide" evidence="2">
    <location>
        <begin position="1"/>
        <end position="20"/>
    </location>
</feature>
<evidence type="ECO:0000256" key="2">
    <source>
        <dbReference type="SAM" id="SignalP"/>
    </source>
</evidence>
<dbReference type="NCBIfam" id="NF033674">
    <property type="entry name" value="stress_OB_fold"/>
    <property type="match status" value="1"/>
</dbReference>
<dbReference type="Gene3D" id="2.40.50.200">
    <property type="entry name" value="Bacterial OB-fold"/>
    <property type="match status" value="1"/>
</dbReference>
<evidence type="ECO:0000313" key="3">
    <source>
        <dbReference type="EMBL" id="RUR69724.1"/>
    </source>
</evidence>
<protein>
    <submittedName>
        <fullName evidence="3">NirD/YgiW/YdeI family stress tolerance protein</fullName>
    </submittedName>
</protein>
<accession>A0A3S0ZGY4</accession>
<dbReference type="InterPro" id="IPR005220">
    <property type="entry name" value="CarO-like"/>
</dbReference>
<dbReference type="PANTHER" id="PTHR36571">
    <property type="entry name" value="PROTEIN YGIW"/>
    <property type="match status" value="1"/>
</dbReference>
<dbReference type="PANTHER" id="PTHR36571:SF1">
    <property type="entry name" value="PROTEIN YGIW"/>
    <property type="match status" value="1"/>
</dbReference>
<evidence type="ECO:0000313" key="4">
    <source>
        <dbReference type="Proteomes" id="UP000281118"/>
    </source>
</evidence>
<dbReference type="EMBL" id="RXFT01000010">
    <property type="protein sequence ID" value="RUR69724.1"/>
    <property type="molecule type" value="Genomic_DNA"/>
</dbReference>
<dbReference type="OrthoDB" id="6650354at2"/>
<reference evidence="3 4" key="1">
    <citation type="submission" date="2018-12" db="EMBL/GenBank/DDBJ databases">
        <title>The genome sequences of Variovorax guangxiensis DSM 27352.</title>
        <authorList>
            <person name="Gao J."/>
            <person name="Sun J."/>
        </authorList>
    </citation>
    <scope>NUCLEOTIDE SEQUENCE [LARGE SCALE GENOMIC DNA]</scope>
    <source>
        <strain evidence="3 4">DSM 27352</strain>
    </source>
</reference>
<keyword evidence="1 2" id="KW-0732">Signal</keyword>
<comment type="caution">
    <text evidence="3">The sequence shown here is derived from an EMBL/GenBank/DDBJ whole genome shotgun (WGS) entry which is preliminary data.</text>
</comment>
<evidence type="ECO:0000256" key="1">
    <source>
        <dbReference type="ARBA" id="ARBA00022729"/>
    </source>
</evidence>
<gene>
    <name evidence="3" type="ORF">EJP67_21950</name>
</gene>
<dbReference type="Pfam" id="PF04076">
    <property type="entry name" value="BOF"/>
    <property type="match status" value="1"/>
</dbReference>